<dbReference type="Proteomes" id="UP000540506">
    <property type="component" value="Unassembled WGS sequence"/>
</dbReference>
<evidence type="ECO:0000256" key="1">
    <source>
        <dbReference type="SAM" id="MobiDB-lite"/>
    </source>
</evidence>
<name>A0A7W7VXJ2_KITKI</name>
<dbReference type="EMBL" id="JACHJV010000001">
    <property type="protein sequence ID" value="MBB4926682.1"/>
    <property type="molecule type" value="Genomic_DNA"/>
</dbReference>
<evidence type="ECO:0000313" key="3">
    <source>
        <dbReference type="Proteomes" id="UP000540506"/>
    </source>
</evidence>
<keyword evidence="3" id="KW-1185">Reference proteome</keyword>
<reference evidence="2 3" key="1">
    <citation type="submission" date="2020-08" db="EMBL/GenBank/DDBJ databases">
        <title>Sequencing the genomes of 1000 actinobacteria strains.</title>
        <authorList>
            <person name="Klenk H.-P."/>
        </authorList>
    </citation>
    <scope>NUCLEOTIDE SEQUENCE [LARGE SCALE GENOMIC DNA]</scope>
    <source>
        <strain evidence="2 3">DSM 41654</strain>
    </source>
</reference>
<dbReference type="RefSeq" id="WP_184940210.1">
    <property type="nucleotide sequence ID" value="NZ_JACHJV010000001.1"/>
</dbReference>
<protein>
    <submittedName>
        <fullName evidence="2">Uncharacterized protein</fullName>
    </submittedName>
</protein>
<dbReference type="InterPro" id="IPR013494">
    <property type="entry name" value="CHP02678"/>
</dbReference>
<organism evidence="2 3">
    <name type="scientific">Kitasatospora kifunensis</name>
    <name type="common">Streptomyces kifunensis</name>
    <dbReference type="NCBI Taxonomy" id="58351"/>
    <lineage>
        <taxon>Bacteria</taxon>
        <taxon>Bacillati</taxon>
        <taxon>Actinomycetota</taxon>
        <taxon>Actinomycetes</taxon>
        <taxon>Kitasatosporales</taxon>
        <taxon>Streptomycetaceae</taxon>
        <taxon>Kitasatospora</taxon>
    </lineage>
</organism>
<dbReference type="Pfam" id="PF09660">
    <property type="entry name" value="DUF2397"/>
    <property type="match status" value="1"/>
</dbReference>
<dbReference type="AlphaFoldDB" id="A0A7W7VXJ2"/>
<gene>
    <name evidence="2" type="ORF">FHR34_005675</name>
</gene>
<comment type="caution">
    <text evidence="2">The sequence shown here is derived from an EMBL/GenBank/DDBJ whole genome shotgun (WGS) entry which is preliminary data.</text>
</comment>
<dbReference type="Pfam" id="PF09661">
    <property type="entry name" value="DUF2398"/>
    <property type="match status" value="1"/>
</dbReference>
<feature type="region of interest" description="Disordered" evidence="1">
    <location>
        <begin position="1"/>
        <end position="52"/>
    </location>
</feature>
<feature type="region of interest" description="Disordered" evidence="1">
    <location>
        <begin position="149"/>
        <end position="207"/>
    </location>
</feature>
<evidence type="ECO:0000313" key="2">
    <source>
        <dbReference type="EMBL" id="MBB4926682.1"/>
    </source>
</evidence>
<feature type="compositionally biased region" description="Low complexity" evidence="1">
    <location>
        <begin position="151"/>
        <end position="162"/>
    </location>
</feature>
<sequence>MGGGGGLEGAELPTGAGDLLTLPDGAPRIPAVTSTPAPAGVSTEAGQDPQPAYGGEVTLTLTDWQPIEPERRLTATAGAGAAGPGAAGADLAEGLRELARRFAAATPDQAHDLFANAFGLYGARHVGTAPEPACADLAEASWWHGPTVRHSAAAPPVSGSSARARRGRRLAIAPTPTPSAVAGRHRKPEPPAGAVGQQGADSRRAAALAAERRAAARMLLAHPLVTATGPHAQAFGLIRRHGSWLTSRFAELLGYPLTVTDGFARLRKAELGVGALRRLTVQGRPCTPEQYAALTLTLALLLDGPPRWPAAQLEAQVRHHAAGTRAVTGGGGEAGEAATGAGAALGAEAIALDDEALGVAITLLTEWQVLSIPGTAAAPAPAAAPAAAWLVVNRELAAAVVAGCCPARPEDPPAPRTTVPVAVRRRLVETPALLLADLTPLEREWLWESRTAEAAMFADFLGLTAEIRREGIALLDPAGELTDLRFPGPGPLAHVALLLVERLVDQLRPLPAESAQSTPQPAPFGVPIAEALIDGILGDLADEYDTEDHGHDQRAAHWRRAHLADRAAFRRELLDLLHAVRLIAPSTPTAPTGGEAGGARGGWTLLAPAARYAARLELGTEPSTGRHSRR</sequence>
<dbReference type="InterPro" id="IPR013493">
    <property type="entry name" value="CHP02677"/>
</dbReference>
<accession>A0A7W7VXJ2</accession>
<proteinExistence type="predicted"/>